<dbReference type="EMBL" id="JABWPM010000025">
    <property type="protein sequence ID" value="NUY98434.1"/>
    <property type="molecule type" value="Genomic_DNA"/>
</dbReference>
<dbReference type="GeneID" id="57347041"/>
<proteinExistence type="predicted"/>
<sequence>MSTTDVLWFFAEARGQTFMHWLTHDGHSPDAATGIFGQHEADFDAYTILKQLHAVRTENH</sequence>
<evidence type="ECO:0000313" key="1">
    <source>
        <dbReference type="EMBL" id="NUY98434.1"/>
    </source>
</evidence>
<reference evidence="1 2" key="1">
    <citation type="submission" date="2020-05" db="EMBL/GenBank/DDBJ databases">
        <title>Whole Genome Sequences of Enterobacteriales Associated with the International Space Station.</title>
        <authorList>
            <person name="Bharadwaj A."/>
            <person name="Daudu R."/>
            <person name="Singh N."/>
            <person name="Wood J."/>
            <person name="Debieu M."/>
            <person name="Mason C."/>
            <person name="Wang C."/>
            <person name="Venkateswaran K."/>
        </authorList>
    </citation>
    <scope>NUCLEOTIDE SEQUENCE [LARGE SCALE GENOMIC DNA]</scope>
    <source>
        <strain evidence="1 2">IF5SW-B1</strain>
    </source>
</reference>
<organism evidence="1 2">
    <name type="scientific">Pantoea brenneri</name>
    <dbReference type="NCBI Taxonomy" id="472694"/>
    <lineage>
        <taxon>Bacteria</taxon>
        <taxon>Pseudomonadati</taxon>
        <taxon>Pseudomonadota</taxon>
        <taxon>Gammaproteobacteria</taxon>
        <taxon>Enterobacterales</taxon>
        <taxon>Erwiniaceae</taxon>
        <taxon>Pantoea</taxon>
    </lineage>
</organism>
<accession>A0A7Y6NH74</accession>
<protein>
    <submittedName>
        <fullName evidence="1">Uncharacterized protein</fullName>
    </submittedName>
</protein>
<dbReference type="RefSeq" id="WP_069729474.1">
    <property type="nucleotide sequence ID" value="NZ_JABWPE010000025.1"/>
</dbReference>
<gene>
    <name evidence="1" type="ORF">HU668_18415</name>
</gene>
<dbReference type="AlphaFoldDB" id="A0A7Y6NH74"/>
<comment type="caution">
    <text evidence="1">The sequence shown here is derived from an EMBL/GenBank/DDBJ whole genome shotgun (WGS) entry which is preliminary data.</text>
</comment>
<dbReference type="Proteomes" id="UP000566985">
    <property type="component" value="Unassembled WGS sequence"/>
</dbReference>
<name>A0A7Y6NH74_9GAMM</name>
<evidence type="ECO:0000313" key="2">
    <source>
        <dbReference type="Proteomes" id="UP000566985"/>
    </source>
</evidence>